<feature type="transmembrane region" description="Helical" evidence="1">
    <location>
        <begin position="21"/>
        <end position="39"/>
    </location>
</feature>
<protein>
    <recommendedName>
        <fullName evidence="2">DUF4350 domain-containing protein</fullName>
    </recommendedName>
</protein>
<evidence type="ECO:0000313" key="4">
    <source>
        <dbReference type="Proteomes" id="UP000197446"/>
    </source>
</evidence>
<keyword evidence="1" id="KW-0472">Membrane</keyword>
<dbReference type="Pfam" id="PF14258">
    <property type="entry name" value="DUF4350"/>
    <property type="match status" value="1"/>
</dbReference>
<gene>
    <name evidence="3" type="ORF">CDO81_25455</name>
</gene>
<feature type="domain" description="DUF4350" evidence="2">
    <location>
        <begin position="60"/>
        <end position="242"/>
    </location>
</feature>
<sequence>MPALRGRHGGAGRSSRMSRQALAWVVAVLLLGVSGWWLAENTEWVEDRTPRGARGEALTNPVYAAEQLLRQLGMQVEHRESLDSLPPPGARLVLLSADWQLVPGRLDSLKRWVEQGGHLVLPHGVEDDDDDALADWLPIIDLPSGKPMPKEAPVLPGMAASAPTPQSHAHTELISTPPLWGSTQRLITCDNAQMARALHLRQGETARWTAARGQDVRAMRVAVGQGSVTRLSHLPSIFFNTPALRCDTPLLLAAAVQAEPGATAWVYLQEKREALMPWLWQQAWVVIVLGLLTLALSLWRAAVRFGPLQATPPRLRRSVAEQVTGLGAWLQRGGTEALLAAQQRALDETAARHLPRYRGQPVPERARLIADATGLPVHDLAAAMTARYSTRAELAHRLQLLETARRRLS</sequence>
<evidence type="ECO:0000313" key="3">
    <source>
        <dbReference type="EMBL" id="OWR00491.1"/>
    </source>
</evidence>
<dbReference type="SUPFAM" id="SSF52317">
    <property type="entry name" value="Class I glutamine amidotransferase-like"/>
    <property type="match status" value="1"/>
</dbReference>
<name>A0A254N811_9BURK</name>
<comment type="caution">
    <text evidence="3">The sequence shown here is derived from an EMBL/GenBank/DDBJ whole genome shotgun (WGS) entry which is preliminary data.</text>
</comment>
<evidence type="ECO:0000256" key="1">
    <source>
        <dbReference type="SAM" id="Phobius"/>
    </source>
</evidence>
<dbReference type="EMBL" id="NISI01000018">
    <property type="protein sequence ID" value="OWR00491.1"/>
    <property type="molecule type" value="Genomic_DNA"/>
</dbReference>
<keyword evidence="1" id="KW-0812">Transmembrane</keyword>
<dbReference type="Proteomes" id="UP000197446">
    <property type="component" value="Unassembled WGS sequence"/>
</dbReference>
<keyword evidence="1" id="KW-1133">Transmembrane helix</keyword>
<feature type="transmembrane region" description="Helical" evidence="1">
    <location>
        <begin position="278"/>
        <end position="299"/>
    </location>
</feature>
<evidence type="ECO:0000259" key="2">
    <source>
        <dbReference type="Pfam" id="PF14258"/>
    </source>
</evidence>
<dbReference type="InterPro" id="IPR025646">
    <property type="entry name" value="DUF4350"/>
</dbReference>
<dbReference type="AlphaFoldDB" id="A0A254N811"/>
<accession>A0A254N811</accession>
<dbReference type="InterPro" id="IPR029062">
    <property type="entry name" value="Class_I_gatase-like"/>
</dbReference>
<organism evidence="3 4">
    <name type="scientific">Roseateles puraquae</name>
    <dbReference type="NCBI Taxonomy" id="431059"/>
    <lineage>
        <taxon>Bacteria</taxon>
        <taxon>Pseudomonadati</taxon>
        <taxon>Pseudomonadota</taxon>
        <taxon>Betaproteobacteria</taxon>
        <taxon>Burkholderiales</taxon>
        <taxon>Sphaerotilaceae</taxon>
        <taxon>Roseateles</taxon>
    </lineage>
</organism>
<keyword evidence="4" id="KW-1185">Reference proteome</keyword>
<proteinExistence type="predicted"/>
<reference evidence="3 4" key="1">
    <citation type="journal article" date="2007" name="Int. J. Syst. Evol. Microbiol.">
        <title>Description of Pelomonas aquatica sp. nov. and Pelomonas puraquae sp. nov., isolated from industrial and haemodialysis water.</title>
        <authorList>
            <person name="Gomila M."/>
            <person name="Bowien B."/>
            <person name="Falsen E."/>
            <person name="Moore E.R."/>
            <person name="Lalucat J."/>
        </authorList>
    </citation>
    <scope>NUCLEOTIDE SEQUENCE [LARGE SCALE GENOMIC DNA]</scope>
    <source>
        <strain evidence="3 4">CCUG 52769</strain>
    </source>
</reference>